<organism evidence="7 8">
    <name type="scientific">Jejubacter calystegiae</name>
    <dbReference type="NCBI Taxonomy" id="2579935"/>
    <lineage>
        <taxon>Bacteria</taxon>
        <taxon>Pseudomonadati</taxon>
        <taxon>Pseudomonadota</taxon>
        <taxon>Gammaproteobacteria</taxon>
        <taxon>Enterobacterales</taxon>
        <taxon>Enterobacteriaceae</taxon>
        <taxon>Jejubacter</taxon>
    </lineage>
</organism>
<name>A0A4P8YH46_9ENTR</name>
<dbReference type="InterPro" id="IPR054828">
    <property type="entry name" value="Vit_B12_bind_prot"/>
</dbReference>
<dbReference type="GO" id="GO:0031419">
    <property type="term" value="F:cobalamin binding"/>
    <property type="evidence" value="ECO:0007669"/>
    <property type="project" value="InterPro"/>
</dbReference>
<comment type="subcellular location">
    <subcellularLocation>
        <location evidence="5">Periplasm</location>
    </subcellularLocation>
</comment>
<dbReference type="OrthoDB" id="6495095at2"/>
<dbReference type="PANTHER" id="PTHR42860:SF1">
    <property type="entry name" value="VITAMIN B12-BINDING PROTEIN"/>
    <property type="match status" value="1"/>
</dbReference>
<reference evidence="7 8" key="1">
    <citation type="submission" date="2019-05" db="EMBL/GenBank/DDBJ databases">
        <title>Complete genome sequence of Izhakiella calystegiae KSNA2, an endophyte isolated from beach morning glory (Calystegia soldanella).</title>
        <authorList>
            <person name="Jiang L."/>
            <person name="Jeong J.C."/>
            <person name="Kim C.Y."/>
            <person name="Kim D.H."/>
            <person name="Kim S.W."/>
            <person name="Lee j."/>
        </authorList>
    </citation>
    <scope>NUCLEOTIDE SEQUENCE [LARGE SCALE GENOMIC DNA]</scope>
    <source>
        <strain evidence="7 8">KSNA2</strain>
    </source>
</reference>
<gene>
    <name evidence="5 7" type="primary">btuF</name>
    <name evidence="7" type="ORF">FEM41_09950</name>
</gene>
<accession>A0A4P8YH46</accession>
<evidence type="ECO:0000256" key="2">
    <source>
        <dbReference type="ARBA" id="ARBA00022729"/>
    </source>
</evidence>
<dbReference type="GO" id="GO:0042597">
    <property type="term" value="C:periplasmic space"/>
    <property type="evidence" value="ECO:0007669"/>
    <property type="project" value="UniProtKB-SubCell"/>
</dbReference>
<feature type="disulfide bond" evidence="5">
    <location>
        <begin position="184"/>
        <end position="260"/>
    </location>
</feature>
<sequence precursor="true">MANRPGRATLCALLMLLPAWLFAAPRVISLSPANTELAFAAGITPVAVSAWSDYPEQAKSIEQVADWQGIKVERILALKPDLVLAWRGGNPSRPVEQLSRFGIKVLWLDPTRVEEVANALQQLADWSPAPDKARQAAARLRDQWRVLQQQYSGRPKRPVFLQFGDRPLFTSSARSLQNQLLKTCGGDNIFAESKVPWPQVSREQVLARQPQAIITPGGEQKAAAVRRFWGATLPVPVIGLKEDWFERAGPRIILAARQLCGALSHLKSPS</sequence>
<protein>
    <recommendedName>
        <fullName evidence="5">Vitamin B12-binding protein</fullName>
    </recommendedName>
</protein>
<evidence type="ECO:0000256" key="5">
    <source>
        <dbReference type="HAMAP-Rule" id="MF_01000"/>
    </source>
</evidence>
<feature type="signal peptide" evidence="5">
    <location>
        <begin position="1"/>
        <end position="23"/>
    </location>
</feature>
<dbReference type="Proteomes" id="UP000302163">
    <property type="component" value="Chromosome"/>
</dbReference>
<dbReference type="NCBIfam" id="NF002894">
    <property type="entry name" value="PRK03379.1"/>
    <property type="match status" value="1"/>
</dbReference>
<evidence type="ECO:0000256" key="1">
    <source>
        <dbReference type="ARBA" id="ARBA00022448"/>
    </source>
</evidence>
<keyword evidence="1 5" id="KW-0813">Transport</keyword>
<keyword evidence="3 5" id="KW-0574">Periplasm</keyword>
<dbReference type="Pfam" id="PF01497">
    <property type="entry name" value="Peripla_BP_2"/>
    <property type="match status" value="1"/>
</dbReference>
<comment type="similarity">
    <text evidence="5">Belongs to the BtuF family.</text>
</comment>
<dbReference type="NCBIfam" id="NF038402">
    <property type="entry name" value="TroA_like"/>
    <property type="match status" value="1"/>
</dbReference>
<evidence type="ECO:0000259" key="6">
    <source>
        <dbReference type="PROSITE" id="PS50983"/>
    </source>
</evidence>
<dbReference type="EMBL" id="CP040428">
    <property type="protein sequence ID" value="QCT19951.1"/>
    <property type="molecule type" value="Genomic_DNA"/>
</dbReference>
<dbReference type="InterPro" id="IPR002491">
    <property type="entry name" value="ABC_transptr_periplasmic_BD"/>
</dbReference>
<feature type="binding site" evidence="5">
    <location>
        <begin position="243"/>
        <end position="247"/>
    </location>
    <ligand>
        <name>cyanocob(III)alamin</name>
        <dbReference type="ChEBI" id="CHEBI:17439"/>
    </ligand>
</feature>
<feature type="site" description="Important for BtuC binding" evidence="5">
    <location>
        <position position="203"/>
    </location>
</feature>
<evidence type="ECO:0000256" key="4">
    <source>
        <dbReference type="ARBA" id="ARBA00023157"/>
    </source>
</evidence>
<evidence type="ECO:0000313" key="8">
    <source>
        <dbReference type="Proteomes" id="UP000302163"/>
    </source>
</evidence>
<comment type="function">
    <text evidence="5">Part of the ABC transporter complex BtuCDF involved in vitamin B12 import. Binds vitamin B12 and delivers it to the periplasmic surface of BtuC.</text>
</comment>
<dbReference type="Gene3D" id="3.40.50.1980">
    <property type="entry name" value="Nitrogenase molybdenum iron protein domain"/>
    <property type="match status" value="2"/>
</dbReference>
<dbReference type="InterPro" id="IPR051030">
    <property type="entry name" value="Vitamin_B12-ABC_binding"/>
</dbReference>
<dbReference type="HAMAP" id="MF_01000">
    <property type="entry name" value="BtuF"/>
    <property type="match status" value="1"/>
</dbReference>
<feature type="site" description="Important for BtuC binding" evidence="5">
    <location>
        <position position="73"/>
    </location>
</feature>
<dbReference type="AlphaFoldDB" id="A0A4P8YH46"/>
<feature type="chain" id="PRO_5021049683" description="Vitamin B12-binding protein" evidence="5">
    <location>
        <begin position="24"/>
        <end position="270"/>
    </location>
</feature>
<evidence type="ECO:0000256" key="3">
    <source>
        <dbReference type="ARBA" id="ARBA00022764"/>
    </source>
</evidence>
<comment type="caution">
    <text evidence="5">Lacks conserved residue(s) required for the propagation of feature annotation.</text>
</comment>
<dbReference type="InterPro" id="IPR023544">
    <property type="entry name" value="ABC_transptr_vit_B12-bd"/>
</dbReference>
<feature type="domain" description="Fe/B12 periplasmic-binding" evidence="6">
    <location>
        <begin position="26"/>
        <end position="270"/>
    </location>
</feature>
<evidence type="ECO:0000313" key="7">
    <source>
        <dbReference type="EMBL" id="QCT19951.1"/>
    </source>
</evidence>
<dbReference type="RefSeq" id="WP_138095828.1">
    <property type="nucleotide sequence ID" value="NZ_CP040428.1"/>
</dbReference>
<dbReference type="CDD" id="cd01144">
    <property type="entry name" value="BtuF"/>
    <property type="match status" value="1"/>
</dbReference>
<comment type="subunit">
    <text evidence="5">The complex is composed of two ATP-binding proteins (BtuD), two transmembrane proteins (BtuC) and a solute-binding protein (BtuF).</text>
</comment>
<dbReference type="GO" id="GO:0015889">
    <property type="term" value="P:cobalamin transport"/>
    <property type="evidence" value="ECO:0007669"/>
    <property type="project" value="UniProtKB-UniRule"/>
</dbReference>
<dbReference type="KEGG" id="izh:FEM41_09950"/>
<proteinExistence type="inferred from homology"/>
<keyword evidence="4 5" id="KW-1015">Disulfide bond</keyword>
<dbReference type="SUPFAM" id="SSF53807">
    <property type="entry name" value="Helical backbone' metal receptor"/>
    <property type="match status" value="1"/>
</dbReference>
<keyword evidence="8" id="KW-1185">Reference proteome</keyword>
<keyword evidence="2 5" id="KW-0732">Signal</keyword>
<dbReference type="PANTHER" id="PTHR42860">
    <property type="entry name" value="VITAMIN B12-BINDING PROTEIN"/>
    <property type="match status" value="1"/>
</dbReference>
<dbReference type="PROSITE" id="PS50983">
    <property type="entry name" value="FE_B12_PBP"/>
    <property type="match status" value="1"/>
</dbReference>